<dbReference type="InterPro" id="IPR012938">
    <property type="entry name" value="Glc/Sorbosone_DH"/>
</dbReference>
<dbReference type="Pfam" id="PF07995">
    <property type="entry name" value="GSDH"/>
    <property type="match status" value="1"/>
</dbReference>
<dbReference type="RefSeq" id="WP_153572816.1">
    <property type="nucleotide sequence ID" value="NZ_CP045725.1"/>
</dbReference>
<dbReference type="InterPro" id="IPR011042">
    <property type="entry name" value="6-blade_b-propeller_TolB-like"/>
</dbReference>
<organism evidence="2 3">
    <name type="scientific">Raineyella fluvialis</name>
    <dbReference type="NCBI Taxonomy" id="2662261"/>
    <lineage>
        <taxon>Bacteria</taxon>
        <taxon>Bacillati</taxon>
        <taxon>Actinomycetota</taxon>
        <taxon>Actinomycetes</taxon>
        <taxon>Propionibacteriales</taxon>
        <taxon>Propionibacteriaceae</taxon>
        <taxon>Raineyella</taxon>
    </lineage>
</organism>
<dbReference type="Gene3D" id="2.120.10.30">
    <property type="entry name" value="TolB, C-terminal domain"/>
    <property type="match status" value="1"/>
</dbReference>
<dbReference type="PANTHER" id="PTHR19328:SF13">
    <property type="entry name" value="HIPL1 PROTEIN"/>
    <property type="match status" value="1"/>
</dbReference>
<dbReference type="EMBL" id="CP045725">
    <property type="protein sequence ID" value="QGF24287.1"/>
    <property type="molecule type" value="Genomic_DNA"/>
</dbReference>
<reference evidence="2 3" key="1">
    <citation type="submission" date="2019-10" db="EMBL/GenBank/DDBJ databases">
        <title>Genomic analysis of Raineyella sp. CBA3103.</title>
        <authorList>
            <person name="Roh S.W."/>
        </authorList>
    </citation>
    <scope>NUCLEOTIDE SEQUENCE [LARGE SCALE GENOMIC DNA]</scope>
    <source>
        <strain evidence="2 3">CBA3103</strain>
    </source>
</reference>
<feature type="domain" description="Glucose/Sorbosone dehydrogenase" evidence="1">
    <location>
        <begin position="60"/>
        <end position="351"/>
    </location>
</feature>
<dbReference type="KEGG" id="rain:Rai3103_12145"/>
<evidence type="ECO:0000259" key="1">
    <source>
        <dbReference type="Pfam" id="PF07995"/>
    </source>
</evidence>
<dbReference type="AlphaFoldDB" id="A0A5Q2FEP8"/>
<dbReference type="PANTHER" id="PTHR19328">
    <property type="entry name" value="HEDGEHOG-INTERACTING PROTEIN"/>
    <property type="match status" value="1"/>
</dbReference>
<dbReference type="InterPro" id="IPR011041">
    <property type="entry name" value="Quinoprot_gluc/sorb_DH_b-prop"/>
</dbReference>
<accession>A0A5Q2FEP8</accession>
<name>A0A5Q2FEP8_9ACTN</name>
<keyword evidence="3" id="KW-1185">Reference proteome</keyword>
<dbReference type="SUPFAM" id="SSF50952">
    <property type="entry name" value="Soluble quinoprotein glucose dehydrogenase"/>
    <property type="match status" value="1"/>
</dbReference>
<evidence type="ECO:0000313" key="2">
    <source>
        <dbReference type="EMBL" id="QGF24287.1"/>
    </source>
</evidence>
<gene>
    <name evidence="2" type="ORF">Rai3103_12145</name>
</gene>
<sequence>MTIRSRRSVRPGVRAAAFLVVALIVFLVGCTTPGAPSTPAPESTTAEAPRGEPQVIASRLQSPWSIAFAGRTALVSERDSGRIVELLTDGSHREVGSVPGVVHGGEGGLLGLAVDSQNRLYAYSTGPNGNRIQRFGLTGTPGSYGLGPAQTLLDHLPSGAIHNGGRLAFGPDGMLYAGVGDTGNGALAQDLGSLGGKILRMTPDGTVPHDNPFPGSLVYSYGHRNVEGLAWTADGQMFASELGLNTWDELNVIVAGGNYGWPVVEGRGGTDRGFRDPVQQWHPGDASPSGLTRIGGTLFLATLRGQVLRAIPVAAPSTSTPYYDHTYGRLRDVTAAPDGRLWILTDNTDGRGSPGPDDDRILAVDLGAG</sequence>
<proteinExistence type="predicted"/>
<protein>
    <submittedName>
        <fullName evidence="2">PQQ-dependent sugar dehydrogenase</fullName>
    </submittedName>
</protein>
<dbReference type="PROSITE" id="PS51257">
    <property type="entry name" value="PROKAR_LIPOPROTEIN"/>
    <property type="match status" value="1"/>
</dbReference>
<evidence type="ECO:0000313" key="3">
    <source>
        <dbReference type="Proteomes" id="UP000386847"/>
    </source>
</evidence>
<dbReference type="Proteomes" id="UP000386847">
    <property type="component" value="Chromosome"/>
</dbReference>